<evidence type="ECO:0000313" key="2">
    <source>
        <dbReference type="Proteomes" id="UP000190092"/>
    </source>
</evidence>
<accession>A0A1T4TK39</accession>
<sequence>MRDEKDIISVFEGDVTFEGAVVLQFGPTVAARVLHLVVAASGELDGVVGTMDDAGEAIEGGLTTVLIELDIGGRHRHVVAGCLNDAPSALDTHIGNARSLGRRIRL</sequence>
<evidence type="ECO:0000313" key="1">
    <source>
        <dbReference type="EMBL" id="SKA40641.1"/>
    </source>
</evidence>
<reference evidence="2" key="1">
    <citation type="submission" date="2017-02" db="EMBL/GenBank/DDBJ databases">
        <authorList>
            <person name="Varghese N."/>
            <person name="Submissions S."/>
        </authorList>
    </citation>
    <scope>NUCLEOTIDE SEQUENCE [LARGE SCALE GENOMIC DNA]</scope>
    <source>
        <strain evidence="2">ATCC 27094</strain>
    </source>
</reference>
<dbReference type="STRING" id="225324.SAMN02745126_06395"/>
<name>A0A1T4TK39_9HYPH</name>
<dbReference type="EMBL" id="FUWJ01000019">
    <property type="protein sequence ID" value="SKA40641.1"/>
    <property type="molecule type" value="Genomic_DNA"/>
</dbReference>
<dbReference type="Proteomes" id="UP000190092">
    <property type="component" value="Unassembled WGS sequence"/>
</dbReference>
<dbReference type="AlphaFoldDB" id="A0A1T4TK39"/>
<proteinExistence type="predicted"/>
<gene>
    <name evidence="1" type="ORF">SAMN02745126_06395</name>
</gene>
<organism evidence="1 2">
    <name type="scientific">Enhydrobacter aerosaccus</name>
    <dbReference type="NCBI Taxonomy" id="225324"/>
    <lineage>
        <taxon>Bacteria</taxon>
        <taxon>Pseudomonadati</taxon>
        <taxon>Pseudomonadota</taxon>
        <taxon>Alphaproteobacteria</taxon>
        <taxon>Hyphomicrobiales</taxon>
        <taxon>Enhydrobacter</taxon>
    </lineage>
</organism>
<keyword evidence="2" id="KW-1185">Reference proteome</keyword>
<protein>
    <submittedName>
        <fullName evidence="1">Uncharacterized protein</fullName>
    </submittedName>
</protein>